<evidence type="ECO:0000259" key="1">
    <source>
        <dbReference type="Pfam" id="PF12680"/>
    </source>
</evidence>
<reference evidence="2 3" key="2">
    <citation type="journal article" date="2023" name="Plant Pathol.">
        <title>Dismantling and reorganizing Pseudomonas marginalis sensu#lato.</title>
        <authorList>
            <person name="Sawada H."/>
            <person name="Fujikawa T."/>
            <person name="Satou M."/>
        </authorList>
    </citation>
    <scope>NUCLEOTIDE SEQUENCE [LARGE SCALE GENOMIC DNA]</scope>
    <source>
        <strain evidence="2 3">MAFF 302046</strain>
    </source>
</reference>
<proteinExistence type="predicted"/>
<protein>
    <submittedName>
        <fullName evidence="2">Nuclear transport factor 2 family protein</fullName>
    </submittedName>
</protein>
<dbReference type="EMBL" id="JALQCX010000032">
    <property type="protein sequence ID" value="MCK9815861.1"/>
    <property type="molecule type" value="Genomic_DNA"/>
</dbReference>
<dbReference type="Pfam" id="PF12680">
    <property type="entry name" value="SnoaL_2"/>
    <property type="match status" value="1"/>
</dbReference>
<dbReference type="InterPro" id="IPR037401">
    <property type="entry name" value="SnoaL-like"/>
</dbReference>
<evidence type="ECO:0000313" key="3">
    <source>
        <dbReference type="Proteomes" id="UP001155163"/>
    </source>
</evidence>
<dbReference type="PIRSF" id="PIRSF030561">
    <property type="entry name" value="UCP030561"/>
    <property type="match status" value="1"/>
</dbReference>
<dbReference type="Gene3D" id="3.10.450.50">
    <property type="match status" value="1"/>
</dbReference>
<gene>
    <name evidence="2" type="ORF">M1B35_17420</name>
</gene>
<reference evidence="2 3" key="1">
    <citation type="journal article" date="2022" name="Int. J. Syst. Evol. Microbiol.">
        <title>Pseudomonas aegrilactucae sp. nov. and Pseudomonas morbosilactucae sp. nov., pathogens causing bacterial rot of lettuce in Japan.</title>
        <authorList>
            <person name="Sawada H."/>
            <person name="Fujikawa T."/>
            <person name="Satou M."/>
        </authorList>
    </citation>
    <scope>NUCLEOTIDE SEQUENCE [LARGE SCALE GENOMIC DNA]</scope>
    <source>
        <strain evidence="2 3">MAFF 302046</strain>
    </source>
</reference>
<dbReference type="InterPro" id="IPR032710">
    <property type="entry name" value="NTF2-like_dom_sf"/>
</dbReference>
<organism evidence="2 3">
    <name type="scientific">Pseudomonas morbosilactucae</name>
    <dbReference type="NCBI Taxonomy" id="2938197"/>
    <lineage>
        <taxon>Bacteria</taxon>
        <taxon>Pseudomonadati</taxon>
        <taxon>Pseudomonadota</taxon>
        <taxon>Gammaproteobacteria</taxon>
        <taxon>Pseudomonadales</taxon>
        <taxon>Pseudomonadaceae</taxon>
        <taxon>Pseudomonas</taxon>
    </lineage>
</organism>
<name>A0ABT0JIX2_9PSED</name>
<dbReference type="InterPro" id="IPR008317">
    <property type="entry name" value="UCP030561"/>
</dbReference>
<evidence type="ECO:0000313" key="2">
    <source>
        <dbReference type="EMBL" id="MCK9815861.1"/>
    </source>
</evidence>
<sequence>MADSLSPEALVEAQLHAYNRKDMQAWLATYASDARQYEHPATLLARGHDELRARAQARFLEPNLQAVLITRSVMGNVVIDHQLISRTFADGSGTLETVAIYEVEAGKIKSASFITGKKTLDRDTDPAA</sequence>
<dbReference type="Proteomes" id="UP001155163">
    <property type="component" value="Unassembled WGS sequence"/>
</dbReference>
<dbReference type="RefSeq" id="WP_123328710.1">
    <property type="nucleotide sequence ID" value="NZ_JALQCX010000032.1"/>
</dbReference>
<feature type="domain" description="SnoaL-like" evidence="1">
    <location>
        <begin position="11"/>
        <end position="110"/>
    </location>
</feature>
<keyword evidence="3" id="KW-1185">Reference proteome</keyword>
<dbReference type="SUPFAM" id="SSF54427">
    <property type="entry name" value="NTF2-like"/>
    <property type="match status" value="1"/>
</dbReference>
<accession>A0ABT0JIX2</accession>
<comment type="caution">
    <text evidence="2">The sequence shown here is derived from an EMBL/GenBank/DDBJ whole genome shotgun (WGS) entry which is preliminary data.</text>
</comment>